<protein>
    <recommendedName>
        <fullName evidence="5">ABC transporter substrate-binding protein</fullName>
    </recommendedName>
</protein>
<organism evidence="4">
    <name type="scientific">Microvirga ossetica</name>
    <dbReference type="NCBI Taxonomy" id="1882682"/>
    <lineage>
        <taxon>Bacteria</taxon>
        <taxon>Pseudomonadati</taxon>
        <taxon>Pseudomonadota</taxon>
        <taxon>Alphaproteobacteria</taxon>
        <taxon>Hyphomicrobiales</taxon>
        <taxon>Methylobacteriaceae</taxon>
        <taxon>Microvirga</taxon>
    </lineage>
</organism>
<dbReference type="KEGG" id="moc:BB934_10160"/>
<dbReference type="PANTHER" id="PTHR43649:SF12">
    <property type="entry name" value="DIACETYLCHITOBIOSE BINDING PROTEIN DASA"/>
    <property type="match status" value="1"/>
</dbReference>
<dbReference type="InterPro" id="IPR006059">
    <property type="entry name" value="SBP"/>
</dbReference>
<dbReference type="OrthoDB" id="8478044at2"/>
<dbReference type="InterPro" id="IPR006311">
    <property type="entry name" value="TAT_signal"/>
</dbReference>
<evidence type="ECO:0008006" key="5">
    <source>
        <dbReference type="Google" id="ProtNLM"/>
    </source>
</evidence>
<sequence length="488" mass="53268">MTEDLKPISPAALRPDLTRRGFVGAAIAAGAIGASGGPAFAQAAKTIEWWDQFAPLVPLHQKIWEEFSAKNPGVKIAYTQMNPADMMQALQLAFRSKRAPDIHSILTSDLSVTNQLAKAGWFSPLDAGFNADTPFLKEALLEGMTVFNGKAYSFPIFSFRQHETSLWWTKPFMEQAGIDPAAGPKTWDEMRKVAQAMTKGRTYGLILPLQFTNRMANHVLDLAQVAGAPGRFDWRTGAYPFGSEPFVQAVEFLLSFQRDGSLHPASSSLDARQGRARWAAGEAGMFLDGPWNSGVVKGSFAQVLDTLGAASIPLPSTGQPAFTYHTPPSGEFWISSQCEDPAIATKILQLFTTDAYYVGLAERMDQPPLDLSAVDRANVHPTYKTVVEGFKKVVRLAPEPLIKNPNVAQVYAEMKPVTPGVGEIVQGAMGGAVSNVKATLQQYADKLTAERDRAIKVVKDKGVQVSLDDWVFPNWKQGEDYTASHYKA</sequence>
<dbReference type="GO" id="GO:0042597">
    <property type="term" value="C:periplasmic space"/>
    <property type="evidence" value="ECO:0007669"/>
    <property type="project" value="UniProtKB-SubCell"/>
</dbReference>
<evidence type="ECO:0000256" key="2">
    <source>
        <dbReference type="ARBA" id="ARBA00008520"/>
    </source>
</evidence>
<evidence type="ECO:0000256" key="3">
    <source>
        <dbReference type="ARBA" id="ARBA00022764"/>
    </source>
</evidence>
<dbReference type="InterPro" id="IPR050490">
    <property type="entry name" value="Bact_solute-bd_prot1"/>
</dbReference>
<reference evidence="4" key="1">
    <citation type="submission" date="2016-07" db="EMBL/GenBank/DDBJ databases">
        <title>Microvirga ossetica sp. nov. a new species of rhizobia isolated from root nodules of the legume species Vicia alpestris Steven originated from North Ossetia region in the Caucasus.</title>
        <authorList>
            <person name="Safronova V.I."/>
            <person name="Kuznetsova I.G."/>
            <person name="Sazanova A.L."/>
            <person name="Belimov A."/>
            <person name="Andronov E."/>
            <person name="Osledkin Y.S."/>
            <person name="Onishchuk O.P."/>
            <person name="Kurchak O.N."/>
            <person name="Shaposhnikov A.I."/>
            <person name="Willems A."/>
            <person name="Tikhonovich I.A."/>
        </authorList>
    </citation>
    <scope>NUCLEOTIDE SEQUENCE [LARGE SCALE GENOMIC DNA]</scope>
    <source>
        <strain evidence="4">V5/3M</strain>
    </source>
</reference>
<comment type="subcellular location">
    <subcellularLocation>
        <location evidence="1">Periplasm</location>
    </subcellularLocation>
</comment>
<keyword evidence="3" id="KW-0574">Periplasm</keyword>
<dbReference type="Gene3D" id="3.40.190.10">
    <property type="entry name" value="Periplasmic binding protein-like II"/>
    <property type="match status" value="1"/>
</dbReference>
<dbReference type="Pfam" id="PF01547">
    <property type="entry name" value="SBP_bac_1"/>
    <property type="match status" value="1"/>
</dbReference>
<dbReference type="RefSeq" id="WP_099509540.1">
    <property type="nucleotide sequence ID" value="NZ_CP016616.1"/>
</dbReference>
<evidence type="ECO:0000313" key="4">
    <source>
        <dbReference type="EMBL" id="ANY78543.1"/>
    </source>
</evidence>
<dbReference type="PANTHER" id="PTHR43649">
    <property type="entry name" value="ARABINOSE-BINDING PROTEIN-RELATED"/>
    <property type="match status" value="1"/>
</dbReference>
<dbReference type="SUPFAM" id="SSF53850">
    <property type="entry name" value="Periplasmic binding protein-like II"/>
    <property type="match status" value="1"/>
</dbReference>
<comment type="similarity">
    <text evidence="2">Belongs to the bacterial solute-binding protein 1 family.</text>
</comment>
<proteinExistence type="inferred from homology"/>
<dbReference type="PROSITE" id="PS51318">
    <property type="entry name" value="TAT"/>
    <property type="match status" value="1"/>
</dbReference>
<gene>
    <name evidence="4" type="ORF">BB934_10160</name>
</gene>
<dbReference type="EMBL" id="CP016616">
    <property type="protein sequence ID" value="ANY78543.1"/>
    <property type="molecule type" value="Genomic_DNA"/>
</dbReference>
<name>A0A1B2EF01_9HYPH</name>
<accession>A0A1B2EF01</accession>
<dbReference type="AlphaFoldDB" id="A0A1B2EF01"/>
<evidence type="ECO:0000256" key="1">
    <source>
        <dbReference type="ARBA" id="ARBA00004418"/>
    </source>
</evidence>